<protein>
    <submittedName>
        <fullName evidence="3">ABC transporter substrate-binding protein</fullName>
    </submittedName>
</protein>
<dbReference type="CDD" id="cd08501">
    <property type="entry name" value="PBP2_Lpqw"/>
    <property type="match status" value="1"/>
</dbReference>
<dbReference type="EMBL" id="CP086322">
    <property type="protein sequence ID" value="UQA93297.1"/>
    <property type="molecule type" value="Genomic_DNA"/>
</dbReference>
<dbReference type="Gene3D" id="3.90.76.10">
    <property type="entry name" value="Dipeptide-binding Protein, Domain 1"/>
    <property type="match status" value="1"/>
</dbReference>
<feature type="compositionally biased region" description="Basic and acidic residues" evidence="1">
    <location>
        <begin position="485"/>
        <end position="502"/>
    </location>
</feature>
<organism evidence="3 4">
    <name type="scientific">Streptomyces halobius</name>
    <dbReference type="NCBI Taxonomy" id="2879846"/>
    <lineage>
        <taxon>Bacteria</taxon>
        <taxon>Bacillati</taxon>
        <taxon>Actinomycetota</taxon>
        <taxon>Actinomycetes</taxon>
        <taxon>Kitasatosporales</taxon>
        <taxon>Streptomycetaceae</taxon>
        <taxon>Streptomyces</taxon>
    </lineage>
</organism>
<sequence>MTDHASSHSRSGRVPTRPACRRRRGAALIAAGVLLPLPVLTGCGDDESGASAASQDIAPAARDRVRTGGTLRWAVDAMPATFNAFQADANATTGRITGAVLPRLFSADVRGRPQRNADYLDAADISAREPRQVVTYKINPKARWSDGRAIGAADFIAQWKALRGKDNAYWTARNAGYDRIAKVTKGADAREVKVTFAKPFADWRSLFTPLYPKSVMGDADAFNERTRKELPVGAGPFAVQKQDSASGSVTLVRNPKWWGAPAKLDTLVLKAVPLEKRRAALAAGSVDVAKIDQGTATKVTGTAKGGEAGSDALPAYTVRRALEPAYTQLALNGSTGPLTDERVRRAVARALDRQALADTVLKPAGLPARPLGNHLLMAGQQGYADHSDALGGQDTEAAKALLADAGWRPSDHPPAVVPPEQVKRRGGAGEAEDASAPGVSGASASASEPGASAASSPAASASVSAQPGSAAPSTSAGASSGAEADDGRNPEERGALRETYRHEVGGTYGYEVDGRPAAAEAPLSFVGAVGSEVQQAALLRQSASFYKDAAAAQKERAGGDTASAAYTNSRQYTQRAAQALGAAEMIETGQAPHLPGAGGNAGSPPDRAAHEREAGPAEAQAAPVPAAEQPAADRAGAADRAPVARKNGKALVLRFVLPDGPGSEQLRAVGGKIATMLGKIGITTSIEKVSDESYFRDHIASGDYDLALYSWPGTPYPATDGRPIYAKPQPAADGSLTVEQNYTRVGSDRIDQLFEQAAAELDEDAARELMAQADARIWAVAGSIPLYQRPELVATKKSLANVGAFGFAVPRFEDIGYRKG</sequence>
<feature type="domain" description="Solute-binding protein family 5" evidence="2">
    <location>
        <begin position="129"/>
        <end position="411"/>
    </location>
</feature>
<accession>A0ABY4M6A8</accession>
<dbReference type="Proteomes" id="UP000830115">
    <property type="component" value="Chromosome"/>
</dbReference>
<evidence type="ECO:0000313" key="4">
    <source>
        <dbReference type="Proteomes" id="UP000830115"/>
    </source>
</evidence>
<evidence type="ECO:0000256" key="1">
    <source>
        <dbReference type="SAM" id="MobiDB-lite"/>
    </source>
</evidence>
<dbReference type="PANTHER" id="PTHR30290">
    <property type="entry name" value="PERIPLASMIC BINDING COMPONENT OF ABC TRANSPORTER"/>
    <property type="match status" value="1"/>
</dbReference>
<reference evidence="3" key="1">
    <citation type="submission" date="2021-10" db="EMBL/GenBank/DDBJ databases">
        <title>Streptomyces nigrumlapis sp.nov.,an antimicrobial producing actinobacterium isolated from Black Gobi rocks.</title>
        <authorList>
            <person name="Wen Y."/>
            <person name="Zhang W."/>
            <person name="Liu X.G."/>
        </authorList>
    </citation>
    <scope>NUCLEOTIDE SEQUENCE</scope>
    <source>
        <strain evidence="3">ST13-2-2</strain>
    </source>
</reference>
<feature type="region of interest" description="Disordered" evidence="1">
    <location>
        <begin position="1"/>
        <end position="20"/>
    </location>
</feature>
<dbReference type="RefSeq" id="WP_248864166.1">
    <property type="nucleotide sequence ID" value="NZ_CP086322.1"/>
</dbReference>
<dbReference type="InterPro" id="IPR000914">
    <property type="entry name" value="SBP_5_dom"/>
</dbReference>
<evidence type="ECO:0000259" key="2">
    <source>
        <dbReference type="Pfam" id="PF00496"/>
    </source>
</evidence>
<dbReference type="SUPFAM" id="SSF53850">
    <property type="entry name" value="Periplasmic binding protein-like II"/>
    <property type="match status" value="2"/>
</dbReference>
<name>A0ABY4M6A8_9ACTN</name>
<dbReference type="InterPro" id="IPR039424">
    <property type="entry name" value="SBP_5"/>
</dbReference>
<dbReference type="Gene3D" id="3.10.105.10">
    <property type="entry name" value="Dipeptide-binding Protein, Domain 3"/>
    <property type="match status" value="2"/>
</dbReference>
<dbReference type="Gene3D" id="3.40.190.10">
    <property type="entry name" value="Periplasmic binding protein-like II"/>
    <property type="match status" value="1"/>
</dbReference>
<feature type="region of interest" description="Disordered" evidence="1">
    <location>
        <begin position="406"/>
        <end position="502"/>
    </location>
</feature>
<dbReference type="Pfam" id="PF00496">
    <property type="entry name" value="SBP_bac_5"/>
    <property type="match status" value="1"/>
</dbReference>
<feature type="compositionally biased region" description="Low complexity" evidence="1">
    <location>
        <begin position="616"/>
        <end position="643"/>
    </location>
</feature>
<proteinExistence type="predicted"/>
<feature type="compositionally biased region" description="Low complexity" evidence="1">
    <location>
        <begin position="434"/>
        <end position="482"/>
    </location>
</feature>
<gene>
    <name evidence="3" type="ORF">K9S39_16880</name>
</gene>
<dbReference type="PANTHER" id="PTHR30290:SF65">
    <property type="entry name" value="MONOACYL PHOSPHATIDYLINOSITOL TETRAMANNOSIDE-BINDING PROTEIN LPQW-RELATED"/>
    <property type="match status" value="1"/>
</dbReference>
<keyword evidence="4" id="KW-1185">Reference proteome</keyword>
<feature type="region of interest" description="Disordered" evidence="1">
    <location>
        <begin position="590"/>
        <end position="643"/>
    </location>
</feature>
<evidence type="ECO:0000313" key="3">
    <source>
        <dbReference type="EMBL" id="UQA93297.1"/>
    </source>
</evidence>